<evidence type="ECO:0000313" key="3">
    <source>
        <dbReference type="EMBL" id="CAL6012080.1"/>
    </source>
</evidence>
<dbReference type="EMBL" id="CATOUU010000042">
    <property type="protein sequence ID" value="CAI9914119.1"/>
    <property type="molecule type" value="Genomic_DNA"/>
</dbReference>
<dbReference type="EMBL" id="CAXDID020000065">
    <property type="protein sequence ID" value="CAL6012080.1"/>
    <property type="molecule type" value="Genomic_DNA"/>
</dbReference>
<accession>A0AA86N722</accession>
<dbReference type="Proteomes" id="UP001642409">
    <property type="component" value="Unassembled WGS sequence"/>
</dbReference>
<keyword evidence="1" id="KW-0175">Coiled coil</keyword>
<protein>
    <submittedName>
        <fullName evidence="3">Hypothetical_protein</fullName>
    </submittedName>
</protein>
<keyword evidence="4" id="KW-1185">Reference proteome</keyword>
<evidence type="ECO:0000313" key="4">
    <source>
        <dbReference type="Proteomes" id="UP001642409"/>
    </source>
</evidence>
<organism evidence="2">
    <name type="scientific">Hexamita inflata</name>
    <dbReference type="NCBI Taxonomy" id="28002"/>
    <lineage>
        <taxon>Eukaryota</taxon>
        <taxon>Metamonada</taxon>
        <taxon>Diplomonadida</taxon>
        <taxon>Hexamitidae</taxon>
        <taxon>Hexamitinae</taxon>
        <taxon>Hexamita</taxon>
    </lineage>
</organism>
<feature type="coiled-coil region" evidence="1">
    <location>
        <begin position="3"/>
        <end position="61"/>
    </location>
</feature>
<gene>
    <name evidence="2" type="ORF">HINF_LOCUS1764</name>
    <name evidence="3" type="ORF">HINF_LOCUS23134</name>
</gene>
<evidence type="ECO:0000256" key="1">
    <source>
        <dbReference type="SAM" id="Coils"/>
    </source>
</evidence>
<comment type="caution">
    <text evidence="2">The sequence shown here is derived from an EMBL/GenBank/DDBJ whole genome shotgun (WGS) entry which is preliminary data.</text>
</comment>
<name>A0AA86N722_9EUKA</name>
<evidence type="ECO:0000313" key="2">
    <source>
        <dbReference type="EMBL" id="CAI9914119.1"/>
    </source>
</evidence>
<reference evidence="3 4" key="2">
    <citation type="submission" date="2024-07" db="EMBL/GenBank/DDBJ databases">
        <authorList>
            <person name="Akdeniz Z."/>
        </authorList>
    </citation>
    <scope>NUCLEOTIDE SEQUENCE [LARGE SCALE GENOMIC DNA]</scope>
</reference>
<dbReference type="AlphaFoldDB" id="A0AA86N722"/>
<proteinExistence type="predicted"/>
<reference evidence="2" key="1">
    <citation type="submission" date="2023-06" db="EMBL/GenBank/DDBJ databases">
        <authorList>
            <person name="Kurt Z."/>
        </authorList>
    </citation>
    <scope>NUCLEOTIDE SEQUENCE</scope>
</reference>
<sequence>MKLEEALDKIYNLTGRVASLEAKIRKLQLQNNCQQMKYVQIREELKQLRNQNFELQNLESQIDWSKIESDELFHIILQRLNKCKQTTKKIQYSEQEYNYWVIRYILSKKTYDLDMKQFDAPSLTQISAKNFQQ</sequence>